<protein>
    <recommendedName>
        <fullName evidence="3">TetR family transcriptional regulator</fullName>
    </recommendedName>
</protein>
<dbReference type="EMBL" id="VDDA01000001">
    <property type="protein sequence ID" value="TNC16307.1"/>
    <property type="molecule type" value="Genomic_DNA"/>
</dbReference>
<dbReference type="SUPFAM" id="SSF48498">
    <property type="entry name" value="Tetracyclin repressor-like, C-terminal domain"/>
    <property type="match status" value="1"/>
</dbReference>
<evidence type="ECO:0000313" key="2">
    <source>
        <dbReference type="Proteomes" id="UP000305267"/>
    </source>
</evidence>
<organism evidence="1 2">
    <name type="scientific">Methylobacterium terricola</name>
    <dbReference type="NCBI Taxonomy" id="2583531"/>
    <lineage>
        <taxon>Bacteria</taxon>
        <taxon>Pseudomonadati</taxon>
        <taxon>Pseudomonadota</taxon>
        <taxon>Alphaproteobacteria</taxon>
        <taxon>Hyphomicrobiales</taxon>
        <taxon>Methylobacteriaceae</taxon>
        <taxon>Methylobacterium</taxon>
    </lineage>
</organism>
<dbReference type="InterPro" id="IPR036271">
    <property type="entry name" value="Tet_transcr_reg_TetR-rel_C_sf"/>
</dbReference>
<dbReference type="AlphaFoldDB" id="A0A5C4LTI1"/>
<accession>A0A5C4LTI1</accession>
<dbReference type="Gene3D" id="1.10.357.10">
    <property type="entry name" value="Tetracycline Repressor, domain 2"/>
    <property type="match status" value="1"/>
</dbReference>
<dbReference type="Proteomes" id="UP000305267">
    <property type="component" value="Unassembled WGS sequence"/>
</dbReference>
<dbReference type="OrthoDB" id="9787680at2"/>
<proteinExistence type="predicted"/>
<name>A0A5C4LTI1_9HYPH</name>
<sequence length="111" mass="12112">MTFLVERTTGSGYRGCPFINFCAEFADTDHPGRQVARDTKAVLRERFRRLAEALQVHDPRLLADGLMLLVEGAYAISQTHGGGADGIGRSLVWAAEALVAQQRLRPQGTDA</sequence>
<gene>
    <name evidence="1" type="ORF">FF100_03370</name>
</gene>
<evidence type="ECO:0000313" key="1">
    <source>
        <dbReference type="EMBL" id="TNC16307.1"/>
    </source>
</evidence>
<comment type="caution">
    <text evidence="1">The sequence shown here is derived from an EMBL/GenBank/DDBJ whole genome shotgun (WGS) entry which is preliminary data.</text>
</comment>
<dbReference type="RefSeq" id="WP_139034121.1">
    <property type="nucleotide sequence ID" value="NZ_VDDA01000001.1"/>
</dbReference>
<reference evidence="1 2" key="1">
    <citation type="submission" date="2019-06" db="EMBL/GenBank/DDBJ databases">
        <title>Genome of Methylobacterium sp. 17Sr1-39.</title>
        <authorList>
            <person name="Seo T."/>
        </authorList>
    </citation>
    <scope>NUCLEOTIDE SEQUENCE [LARGE SCALE GENOMIC DNA]</scope>
    <source>
        <strain evidence="1 2">17Sr1-39</strain>
    </source>
</reference>
<evidence type="ECO:0008006" key="3">
    <source>
        <dbReference type="Google" id="ProtNLM"/>
    </source>
</evidence>
<keyword evidence="2" id="KW-1185">Reference proteome</keyword>